<dbReference type="InterPro" id="IPR005201">
    <property type="entry name" value="TIM_ENGase"/>
</dbReference>
<dbReference type="PANTHER" id="PTHR13246:SF1">
    <property type="entry name" value="CYTOSOLIC ENDO-BETA-N-ACETYLGLUCOSAMINIDASE"/>
    <property type="match status" value="1"/>
</dbReference>
<keyword evidence="3" id="KW-1185">Reference proteome</keyword>
<dbReference type="EMBL" id="JAUCMV010000002">
    <property type="protein sequence ID" value="KAK0415878.1"/>
    <property type="molecule type" value="Genomic_DNA"/>
</dbReference>
<feature type="domain" description="Cytosolic endo-beta-N-acetylglucosaminidase TIM barrel" evidence="1">
    <location>
        <begin position="56"/>
        <end position="323"/>
    </location>
</feature>
<dbReference type="PANTHER" id="PTHR13246">
    <property type="entry name" value="ENDO BETA N-ACETYLGLUCOSAMINIDASE"/>
    <property type="match status" value="1"/>
</dbReference>
<protein>
    <recommendedName>
        <fullName evidence="1">Cytosolic endo-beta-N-acetylglucosaminidase TIM barrel domain-containing protein</fullName>
    </recommendedName>
</protein>
<proteinExistence type="predicted"/>
<evidence type="ECO:0000313" key="2">
    <source>
        <dbReference type="EMBL" id="KAK0415878.1"/>
    </source>
</evidence>
<dbReference type="GO" id="GO:0033925">
    <property type="term" value="F:mannosyl-glycoprotein endo-beta-N-acetylglucosaminidase activity"/>
    <property type="evidence" value="ECO:0007669"/>
    <property type="project" value="UniProtKB-EC"/>
</dbReference>
<accession>A0AA39M028</accession>
<comment type="caution">
    <text evidence="2">The sequence shown here is derived from an EMBL/GenBank/DDBJ whole genome shotgun (WGS) entry which is preliminary data.</text>
</comment>
<dbReference type="Proteomes" id="UP001175271">
    <property type="component" value="Unassembled WGS sequence"/>
</dbReference>
<evidence type="ECO:0000259" key="1">
    <source>
        <dbReference type="Pfam" id="PF03644"/>
    </source>
</evidence>
<gene>
    <name evidence="2" type="ORF">QR680_012168</name>
</gene>
<reference evidence="2" key="1">
    <citation type="submission" date="2023-06" db="EMBL/GenBank/DDBJ databases">
        <title>Genomic analysis of the entomopathogenic nematode Steinernema hermaphroditum.</title>
        <authorList>
            <person name="Schwarz E.M."/>
            <person name="Heppert J.K."/>
            <person name="Baniya A."/>
            <person name="Schwartz H.T."/>
            <person name="Tan C.-H."/>
            <person name="Antoshechkin I."/>
            <person name="Sternberg P.W."/>
            <person name="Goodrich-Blair H."/>
            <person name="Dillman A.R."/>
        </authorList>
    </citation>
    <scope>NUCLEOTIDE SEQUENCE</scope>
    <source>
        <strain evidence="2">PS9179</strain>
        <tissue evidence="2">Whole animal</tissue>
    </source>
</reference>
<dbReference type="Gene3D" id="3.20.20.80">
    <property type="entry name" value="Glycosidases"/>
    <property type="match status" value="1"/>
</dbReference>
<dbReference type="AlphaFoldDB" id="A0AA39M028"/>
<dbReference type="Pfam" id="PF03644">
    <property type="entry name" value="Glyco_hydro_85"/>
    <property type="match status" value="1"/>
</dbReference>
<name>A0AA39M028_9BILA</name>
<dbReference type="GO" id="GO:0005829">
    <property type="term" value="C:cytosol"/>
    <property type="evidence" value="ECO:0007669"/>
    <property type="project" value="UniProtKB-SubCell"/>
</dbReference>
<evidence type="ECO:0000313" key="3">
    <source>
        <dbReference type="Proteomes" id="UP001175271"/>
    </source>
</evidence>
<dbReference type="InterPro" id="IPR032979">
    <property type="entry name" value="ENGase"/>
</dbReference>
<organism evidence="2 3">
    <name type="scientific">Steinernema hermaphroditum</name>
    <dbReference type="NCBI Taxonomy" id="289476"/>
    <lineage>
        <taxon>Eukaryota</taxon>
        <taxon>Metazoa</taxon>
        <taxon>Ecdysozoa</taxon>
        <taxon>Nematoda</taxon>
        <taxon>Chromadorea</taxon>
        <taxon>Rhabditida</taxon>
        <taxon>Tylenchina</taxon>
        <taxon>Panagrolaimomorpha</taxon>
        <taxon>Strongyloidoidea</taxon>
        <taxon>Steinernematidae</taxon>
        <taxon>Steinernema</taxon>
    </lineage>
</organism>
<sequence>MDVDKLYLDSLSALWETDFEAESHHTVPLLHFEIPKRARHLLCHDMKGGYLEQEKEEGVEKSSDPIYLFMHWWNIDIFNYFSHHLVTIPPLGWTNAAHSHITQILGTFITEFDQGVGHCEQLLADKESVDRTVTKLVQAATAFGFDGWLVNVENRIEPVQLENLKYFLEELTRKMHEVKGDKAMVVWYDSVTVDGELKWQDELNDKNRTWFDGVDAIYLNYCWKEEKLKRSREAAGERRHDVFAGVDCFGRGCYGGGQWNCRHALKAIHKEDLSTALFAPGWIAECFPNHCILQQSFKFWNPLADFLPCRRAVAREFSTGFGTGKSNDKFRLADCELQPIFITEDGCVNPFEPIEGGLDIHPGCHTLFAFKRFPKTAKISFSTSDENVSLKFPDDFEVEDTAKGEYLVRSSSDVCEIRVQTAQRCVLKSFSLFPL</sequence>